<dbReference type="PANTHER" id="PTHR35871:SF1">
    <property type="entry name" value="CXC1-LIKE CYSTEINE CLUSTER ASSOCIATED WITH KDZ TRANSPOSASES DOMAIN-CONTAINING PROTEIN"/>
    <property type="match status" value="1"/>
</dbReference>
<gene>
    <name evidence="2" type="ORF">EDS130_LOCUS13374</name>
</gene>
<evidence type="ECO:0000313" key="3">
    <source>
        <dbReference type="Proteomes" id="UP000663852"/>
    </source>
</evidence>
<protein>
    <recommendedName>
        <fullName evidence="4">Tc1-like transposase DDE domain-containing protein</fullName>
    </recommendedName>
</protein>
<evidence type="ECO:0000256" key="1">
    <source>
        <dbReference type="SAM" id="MobiDB-lite"/>
    </source>
</evidence>
<dbReference type="PANTHER" id="PTHR35871">
    <property type="entry name" value="EXPRESSED PROTEIN"/>
    <property type="match status" value="1"/>
</dbReference>
<dbReference type="InterPro" id="IPR036397">
    <property type="entry name" value="RNaseH_sf"/>
</dbReference>
<dbReference type="Proteomes" id="UP000663852">
    <property type="component" value="Unassembled WGS sequence"/>
</dbReference>
<feature type="compositionally biased region" description="Acidic residues" evidence="1">
    <location>
        <begin position="23"/>
        <end position="35"/>
    </location>
</feature>
<name>A0A814EQE0_ADIRI</name>
<dbReference type="Gene3D" id="3.30.420.10">
    <property type="entry name" value="Ribonuclease H-like superfamily/Ribonuclease H"/>
    <property type="match status" value="1"/>
</dbReference>
<sequence>MPQKSKRKLHSEKAISARWEDMNLNDDPESMDEDEDSWDFRKLHNGEKEDFKIEWELAEIGDLFELCKSSCGSRKLSVLLYMILRQVGLSWRDSDAVLSNIGAYRAKAAHHWAKAFLLDETESFYDDGRGGRHSESFYDVFPELETEAKAFAIESCSRKSADFTVLDLANFIDTKFYELTQIAKSSDVLIRSVEACRLDLRRWGAKFQPNSQRPYFEGHERLDVIAHRQEFVAHFLQRKDRYYTVTDGDQPVWQIPSQKPCVLLFHDESTFKCGEISAKRWMVDGQTPFFSKGQGRSHMLSDFLVQHPSGPFFSLSDAEFKRACKKYPSLLSSDDLNYVGNSATAGINVGQEGYFDNDTILAQFERLFMLLSFKESFKDHEIEVVVDNARTHSAREYSINDFSKGIDTKCPVDFIEYQDIQGKTVSVSCYFTKGEHRGKSKGLVELAKDLHISIGSRMKLPEIRGLFSTHPAFQNVSRLENLARKYQVKVIFVPKFHCELNAIEGLWCHMKQYIRKTSDQSFPTMLRLLPESRDNFEQRQIHMKLFRRFWRSLDAYNQGKSYGEILSLFFSQSCKSSILSHRKITNSKLQ</sequence>
<feature type="region of interest" description="Disordered" evidence="1">
    <location>
        <begin position="1"/>
        <end position="35"/>
    </location>
</feature>
<dbReference type="AlphaFoldDB" id="A0A814EQE0"/>
<proteinExistence type="predicted"/>
<evidence type="ECO:0000313" key="2">
    <source>
        <dbReference type="EMBL" id="CAF0971167.1"/>
    </source>
</evidence>
<organism evidence="2 3">
    <name type="scientific">Adineta ricciae</name>
    <name type="common">Rotifer</name>
    <dbReference type="NCBI Taxonomy" id="249248"/>
    <lineage>
        <taxon>Eukaryota</taxon>
        <taxon>Metazoa</taxon>
        <taxon>Spiralia</taxon>
        <taxon>Gnathifera</taxon>
        <taxon>Rotifera</taxon>
        <taxon>Eurotatoria</taxon>
        <taxon>Bdelloidea</taxon>
        <taxon>Adinetida</taxon>
        <taxon>Adinetidae</taxon>
        <taxon>Adineta</taxon>
    </lineage>
</organism>
<accession>A0A814EQE0</accession>
<feature type="compositionally biased region" description="Basic residues" evidence="1">
    <location>
        <begin position="1"/>
        <end position="10"/>
    </location>
</feature>
<comment type="caution">
    <text evidence="2">The sequence shown here is derived from an EMBL/GenBank/DDBJ whole genome shotgun (WGS) entry which is preliminary data.</text>
</comment>
<feature type="compositionally biased region" description="Basic and acidic residues" evidence="1">
    <location>
        <begin position="11"/>
        <end position="21"/>
    </location>
</feature>
<dbReference type="GO" id="GO:0003676">
    <property type="term" value="F:nucleic acid binding"/>
    <property type="evidence" value="ECO:0007669"/>
    <property type="project" value="InterPro"/>
</dbReference>
<dbReference type="EMBL" id="CAJNOJ010000053">
    <property type="protein sequence ID" value="CAF0971167.1"/>
    <property type="molecule type" value="Genomic_DNA"/>
</dbReference>
<dbReference type="OrthoDB" id="7460492at2759"/>
<reference evidence="2" key="1">
    <citation type="submission" date="2021-02" db="EMBL/GenBank/DDBJ databases">
        <authorList>
            <person name="Nowell W R."/>
        </authorList>
    </citation>
    <scope>NUCLEOTIDE SEQUENCE</scope>
</reference>
<evidence type="ECO:0008006" key="4">
    <source>
        <dbReference type="Google" id="ProtNLM"/>
    </source>
</evidence>